<evidence type="ECO:0000313" key="2">
    <source>
        <dbReference type="EMBL" id="SCV12186.1"/>
    </source>
</evidence>
<proteinExistence type="predicted"/>
<dbReference type="Proteomes" id="UP000006853">
    <property type="component" value="Chromosome 3"/>
</dbReference>
<feature type="signal peptide" evidence="1">
    <location>
        <begin position="1"/>
        <end position="24"/>
    </location>
</feature>
<keyword evidence="1" id="KW-0732">Signal</keyword>
<feature type="chain" id="PRO_5009236640" evidence="1">
    <location>
        <begin position="25"/>
        <end position="201"/>
    </location>
</feature>
<protein>
    <submittedName>
        <fullName evidence="2">Uncharacterized protein</fullName>
    </submittedName>
</protein>
<evidence type="ECO:0000313" key="3">
    <source>
        <dbReference type="Proteomes" id="UP000006853"/>
    </source>
</evidence>
<evidence type="ECO:0000256" key="1">
    <source>
        <dbReference type="SAM" id="SignalP"/>
    </source>
</evidence>
<organism evidence="2 3">
    <name type="scientific">Komagataella phaffii (strain ATCC 76273 / CBS 7435 / CECT 11047 / NRRL Y-11430 / Wegner 21-1)</name>
    <name type="common">Yeast</name>
    <name type="synonym">Pichia pastoris</name>
    <dbReference type="NCBI Taxonomy" id="981350"/>
    <lineage>
        <taxon>Eukaryota</taxon>
        <taxon>Fungi</taxon>
        <taxon>Dikarya</taxon>
        <taxon>Ascomycota</taxon>
        <taxon>Saccharomycotina</taxon>
        <taxon>Pichiomycetes</taxon>
        <taxon>Pichiales</taxon>
        <taxon>Pichiaceae</taxon>
        <taxon>Komagataella</taxon>
    </lineage>
</organism>
<dbReference type="AlphaFoldDB" id="A0A1G4KQA0"/>
<name>A0A1G4KQA0_KOMPC</name>
<reference evidence="2 3" key="2">
    <citation type="journal article" date="2016" name="FEMS Yeast Res.">
        <title>Curation of the genome annotation of Pichia pastoris (Komagataella phaffii) CBS7435 from gene level to protein function.</title>
        <authorList>
            <person name="Valli M."/>
            <person name="Tatto N.E."/>
            <person name="Peymann A."/>
            <person name="Gruber C."/>
            <person name="Landes N."/>
            <person name="Ekker H."/>
            <person name="Thallinger G.G."/>
            <person name="Mattanovich D."/>
            <person name="Gasser B."/>
            <person name="Graf A.B."/>
        </authorList>
    </citation>
    <scope>GENOME REANNOTATION</scope>
    <source>
        <strain evidence="2 3">ATCC 76273 / CBS 7435 / CECT 11047 / NRRL Y-11430 / Wegner 21-1</strain>
    </source>
</reference>
<accession>A0A1G4KQA0</accession>
<reference evidence="2 3" key="1">
    <citation type="journal article" date="2011" name="J. Biotechnol.">
        <title>High-quality genome sequence of Pichia pastoris CBS7435.</title>
        <authorList>
            <person name="Kuberl A."/>
            <person name="Schneider J."/>
            <person name="Thallinger G.G."/>
            <person name="Anderl I."/>
            <person name="Wibberg D."/>
            <person name="Hajek T."/>
            <person name="Jaenicke S."/>
            <person name="Brinkrolf K."/>
            <person name="Goesmann A."/>
            <person name="Szczepanowski R."/>
            <person name="Puhler A."/>
            <person name="Schwab H."/>
            <person name="Glieder A."/>
            <person name="Pichler H."/>
        </authorList>
    </citation>
    <scope>NUCLEOTIDE SEQUENCE [LARGE SCALE GENOMIC DNA]</scope>
    <source>
        <strain evidence="3">ATCC 76273 / CBS 7435 / CECT 11047 / NRRL Y-11430 / Wegner 21-1</strain>
    </source>
</reference>
<dbReference type="EMBL" id="FR839630">
    <property type="protein sequence ID" value="SCV12186.1"/>
    <property type="molecule type" value="Genomic_DNA"/>
</dbReference>
<gene>
    <name evidence="2" type="ordered locus">PP7435_Chr3-0355</name>
</gene>
<sequence length="201" mass="23757">MITFVIAFLIPSIMTLRTFQLVNSNEFIVYSSNPFTVSAVQVEDLVDHRYHLSLVLPWFRYWFVSFLKLKLEQYLSLSTVPFYWILSLAIQIWLFHPYSKGSWLICYQLCHGPISEKLTLSPLEFFQGNLQAFLYHAIHTLNKVYFNPLLDLISSPNVDYVLLFLSQMSENEVPVNTFHNNALILSSICRIWDRYSRFLRR</sequence>
<keyword evidence="3" id="KW-1185">Reference proteome</keyword>